<keyword evidence="7" id="KW-1185">Reference proteome</keyword>
<evidence type="ECO:0000313" key="7">
    <source>
        <dbReference type="Proteomes" id="UP000887566"/>
    </source>
</evidence>
<evidence type="ECO:0000313" key="8">
    <source>
        <dbReference type="WBParaSite" id="PSAMB.scaffold2477size22970.g17958.t1"/>
    </source>
</evidence>
<evidence type="ECO:0000256" key="5">
    <source>
        <dbReference type="SAM" id="MobiDB-lite"/>
    </source>
</evidence>
<evidence type="ECO:0000256" key="3">
    <source>
        <dbReference type="ARBA" id="ARBA00022840"/>
    </source>
</evidence>
<reference evidence="8" key="1">
    <citation type="submission" date="2022-11" db="UniProtKB">
        <authorList>
            <consortium name="WormBaseParasite"/>
        </authorList>
    </citation>
    <scope>IDENTIFICATION</scope>
</reference>
<dbReference type="FunFam" id="1.10.8.60:FF:000022">
    <property type="entry name" value="Fidgetin like 1"/>
    <property type="match status" value="1"/>
</dbReference>
<feature type="region of interest" description="Disordered" evidence="5">
    <location>
        <begin position="1"/>
        <end position="35"/>
    </location>
</feature>
<feature type="domain" description="AAA+ ATPase" evidence="6">
    <location>
        <begin position="221"/>
        <end position="357"/>
    </location>
</feature>
<dbReference type="Gene3D" id="3.40.50.300">
    <property type="entry name" value="P-loop containing nucleotide triphosphate hydrolases"/>
    <property type="match status" value="1"/>
</dbReference>
<sequence length="464" mass="51014">MSEVPVPELADISPDIEILPTVDTDAMDDDGYKPPQRVFKVNFSFANDPKVQARKRKRSSPSPTRVQTHITDFKTASGRNVEKGQPKSVYGPPPPASSKAYDLPASQENGARYLGGNRRMGNTAAAPFRTPIGRRDEDSSDGAGASMMLKASDCLGGLKSEKSLKNFEPHIVDAIESEIMSMSRTIDWNDVAGLNIAKKTLKEIVVLPFKRPDLCKGIRAPSKGVLLFGPPGTGKTMIGRCVASQCDATFFNISASSLTSKWVGEGEKLVRALFAVARLKLPSIIFIDEIDSLLSSRSDGEHESSRRIKTEFLVQLDGLSTSSEERLLVMGATNRPQELDEAARRRFAKRLYIALPDQAARVDIVKRLISDHANTITEDEYGVIGEKTEGYSGADMRELCIEAAKEPMRELGEAIMTVKAEEIRPIALIDFNVALRNVRPTVAQSDLNTYREWNREFGCLPPAL</sequence>
<dbReference type="GO" id="GO:0008017">
    <property type="term" value="F:microtubule binding"/>
    <property type="evidence" value="ECO:0007669"/>
    <property type="project" value="UniProtKB-ARBA"/>
</dbReference>
<dbReference type="Pfam" id="PF00004">
    <property type="entry name" value="AAA"/>
    <property type="match status" value="1"/>
</dbReference>
<dbReference type="InterPro" id="IPR003593">
    <property type="entry name" value="AAA+_ATPase"/>
</dbReference>
<dbReference type="Proteomes" id="UP000887566">
    <property type="component" value="Unplaced"/>
</dbReference>
<name>A0A914VVG3_9BILA</name>
<accession>A0A914VVG3</accession>
<proteinExistence type="inferred from homology"/>
<dbReference type="Pfam" id="PF17862">
    <property type="entry name" value="AAA_lid_3"/>
    <property type="match status" value="1"/>
</dbReference>
<evidence type="ECO:0000256" key="1">
    <source>
        <dbReference type="ARBA" id="ARBA00006914"/>
    </source>
</evidence>
<dbReference type="FunFam" id="3.40.50.300:FF:000093">
    <property type="entry name" value="Fidgetin-like 1"/>
    <property type="match status" value="1"/>
</dbReference>
<dbReference type="PANTHER" id="PTHR23074">
    <property type="entry name" value="AAA DOMAIN-CONTAINING"/>
    <property type="match status" value="1"/>
</dbReference>
<dbReference type="SMART" id="SM00382">
    <property type="entry name" value="AAA"/>
    <property type="match status" value="1"/>
</dbReference>
<dbReference type="GO" id="GO:0008568">
    <property type="term" value="F:microtubule severing ATPase activity"/>
    <property type="evidence" value="ECO:0007669"/>
    <property type="project" value="TreeGrafter"/>
</dbReference>
<keyword evidence="2 4" id="KW-0547">Nucleotide-binding</keyword>
<protein>
    <submittedName>
        <fullName evidence="8">AAA+ ATPase domain-containing protein</fullName>
    </submittedName>
</protein>
<dbReference type="InterPro" id="IPR027417">
    <property type="entry name" value="P-loop_NTPase"/>
</dbReference>
<dbReference type="InterPro" id="IPR041569">
    <property type="entry name" value="AAA_lid_3"/>
</dbReference>
<dbReference type="AlphaFoldDB" id="A0A914VVG3"/>
<dbReference type="WBParaSite" id="PSAMB.scaffold2477size22970.g17958.t1">
    <property type="protein sequence ID" value="PSAMB.scaffold2477size22970.g17958.t1"/>
    <property type="gene ID" value="PSAMB.scaffold2477size22970.g17958"/>
</dbReference>
<dbReference type="InterPro" id="IPR015415">
    <property type="entry name" value="Spast_Vps4_C"/>
</dbReference>
<dbReference type="GO" id="GO:0005524">
    <property type="term" value="F:ATP binding"/>
    <property type="evidence" value="ECO:0007669"/>
    <property type="project" value="UniProtKB-KW"/>
</dbReference>
<dbReference type="SUPFAM" id="SSF52540">
    <property type="entry name" value="P-loop containing nucleoside triphosphate hydrolases"/>
    <property type="match status" value="1"/>
</dbReference>
<comment type="similarity">
    <text evidence="1 4">Belongs to the AAA ATPase family.</text>
</comment>
<dbReference type="PANTHER" id="PTHR23074:SF17">
    <property type="entry name" value="FIDGETIN-LIKE PROTEIN 1"/>
    <property type="match status" value="1"/>
</dbReference>
<keyword evidence="3 4" id="KW-0067">ATP-binding</keyword>
<evidence type="ECO:0000256" key="4">
    <source>
        <dbReference type="RuleBase" id="RU003651"/>
    </source>
</evidence>
<organism evidence="7 8">
    <name type="scientific">Plectus sambesii</name>
    <dbReference type="NCBI Taxonomy" id="2011161"/>
    <lineage>
        <taxon>Eukaryota</taxon>
        <taxon>Metazoa</taxon>
        <taxon>Ecdysozoa</taxon>
        <taxon>Nematoda</taxon>
        <taxon>Chromadorea</taxon>
        <taxon>Plectida</taxon>
        <taxon>Plectina</taxon>
        <taxon>Plectoidea</taxon>
        <taxon>Plectidae</taxon>
        <taxon>Plectus</taxon>
    </lineage>
</organism>
<feature type="region of interest" description="Disordered" evidence="5">
    <location>
        <begin position="49"/>
        <end position="145"/>
    </location>
</feature>
<evidence type="ECO:0000256" key="2">
    <source>
        <dbReference type="ARBA" id="ARBA00022741"/>
    </source>
</evidence>
<dbReference type="Pfam" id="PF09336">
    <property type="entry name" value="Vps4_C"/>
    <property type="match status" value="1"/>
</dbReference>
<evidence type="ECO:0000259" key="6">
    <source>
        <dbReference type="SMART" id="SM00382"/>
    </source>
</evidence>
<dbReference type="Gene3D" id="1.10.8.60">
    <property type="match status" value="1"/>
</dbReference>
<dbReference type="InterPro" id="IPR003959">
    <property type="entry name" value="ATPase_AAA_core"/>
</dbReference>
<dbReference type="InterPro" id="IPR050304">
    <property type="entry name" value="MT-severing_AAA_ATPase"/>
</dbReference>
<dbReference type="GO" id="GO:0016887">
    <property type="term" value="F:ATP hydrolysis activity"/>
    <property type="evidence" value="ECO:0007669"/>
    <property type="project" value="InterPro"/>
</dbReference>
<dbReference type="PROSITE" id="PS00674">
    <property type="entry name" value="AAA"/>
    <property type="match status" value="1"/>
</dbReference>
<dbReference type="InterPro" id="IPR003960">
    <property type="entry name" value="ATPase_AAA_CS"/>
</dbReference>